<organism evidence="3 4">
    <name type="scientific">Winogradskyella flava</name>
    <dbReference type="NCBI Taxonomy" id="1884876"/>
    <lineage>
        <taxon>Bacteria</taxon>
        <taxon>Pseudomonadati</taxon>
        <taxon>Bacteroidota</taxon>
        <taxon>Flavobacteriia</taxon>
        <taxon>Flavobacteriales</taxon>
        <taxon>Flavobacteriaceae</taxon>
        <taxon>Winogradskyella</taxon>
    </lineage>
</organism>
<name>A0A842IPX6_9FLAO</name>
<keyword evidence="1" id="KW-1133">Transmembrane helix</keyword>
<keyword evidence="1" id="KW-0472">Membrane</keyword>
<feature type="domain" description="CHAT" evidence="2">
    <location>
        <begin position="747"/>
        <end position="1043"/>
    </location>
</feature>
<evidence type="ECO:0000259" key="2">
    <source>
        <dbReference type="Pfam" id="PF12770"/>
    </source>
</evidence>
<dbReference type="RefSeq" id="WP_185788390.1">
    <property type="nucleotide sequence ID" value="NZ_JACLCP010000001.1"/>
</dbReference>
<dbReference type="SUPFAM" id="SSF48452">
    <property type="entry name" value="TPR-like"/>
    <property type="match status" value="2"/>
</dbReference>
<dbReference type="InterPro" id="IPR024983">
    <property type="entry name" value="CHAT_dom"/>
</dbReference>
<evidence type="ECO:0000256" key="1">
    <source>
        <dbReference type="SAM" id="Phobius"/>
    </source>
</evidence>
<dbReference type="InterPro" id="IPR011990">
    <property type="entry name" value="TPR-like_helical_dom_sf"/>
</dbReference>
<feature type="transmembrane region" description="Helical" evidence="1">
    <location>
        <begin position="1055"/>
        <end position="1073"/>
    </location>
</feature>
<proteinExistence type="predicted"/>
<reference evidence="3" key="1">
    <citation type="submission" date="2020-08" db="EMBL/GenBank/DDBJ databases">
        <title>Winogradskyella ouciana sp. nov., isolated from the hadal seawater of the Mariana Trench.</title>
        <authorList>
            <person name="He X."/>
        </authorList>
    </citation>
    <scope>NUCLEOTIDE SEQUENCE [LARGE SCALE GENOMIC DNA]</scope>
    <source>
        <strain evidence="3">KCTC 52348</strain>
    </source>
</reference>
<dbReference type="SMART" id="SM00028">
    <property type="entry name" value="TPR"/>
    <property type="match status" value="5"/>
</dbReference>
<dbReference type="InterPro" id="IPR019734">
    <property type="entry name" value="TPR_rpt"/>
</dbReference>
<gene>
    <name evidence="3" type="ORF">H7F21_06535</name>
</gene>
<dbReference type="EMBL" id="JACLCP010000001">
    <property type="protein sequence ID" value="MBC2844745.1"/>
    <property type="molecule type" value="Genomic_DNA"/>
</dbReference>
<protein>
    <submittedName>
        <fullName evidence="3">CHAT domain-containing protein</fullName>
    </submittedName>
</protein>
<dbReference type="Gene3D" id="1.25.40.10">
    <property type="entry name" value="Tetratricopeptide repeat domain"/>
    <property type="match status" value="2"/>
</dbReference>
<dbReference type="Pfam" id="PF12770">
    <property type="entry name" value="CHAT"/>
    <property type="match status" value="1"/>
</dbReference>
<sequence length="1080" mass="125140">MKQFYNCCRLSMMFFILFNFHYGINSQNNISYSTKIIQNLIDVDSLDKAEKELKTQAEYYVNTKQYDSLSKLTYYFGRIAKLKGDDNFLDKANNALDRLKSFTKSKEALYNAYSDMASLTLENDMNKASYDYNKLAFEAAKKTSEDRLNKMSSRSYGLASTSYFMRKLDLAKKHGLETFKINQKNPKASATNVYNACNIIGVMLQNESKLDSALYYYDIGVKALKKTKGNLSERYYYPAVLSSNIAVIYLNQGKFNKSLKNQQEAIHNYKIFMDSSSNHPRLSNIRYNYLATINDMGSNYIKIGQIERSLQLFEHNYIKAKEYFPENSIQQIVFTNQYAQSKWVAQENEEALDLINESYVKLKKLPESYAGYMTYSLGTKANILENFGRIEEAYKAYNESDSLYEVVSPNTYSFDRLTKLREAATFYSRNNFVKEANITANRVLQAVQEAETTGNLEIIKTYNLFAEIKLNLEEYDKSIDWANKSLAIIKENRASINMDSIFWHELKIQPIFYKSKAQYHLTDTTNTEDISRIYKTLQEAIKEININASKYDSYLDKNEYLHKANGLQDFVMQVALKLYKLTNNQTYLDQLISMHESRIYNQIRSKLAVRDDIQFKNIPESVLEREKQLKKTLSEMRSETNFDKETAQNFILKNKEWNSFLDSLKLYYPKYYKLRHEILKQSLGKLQSNIIDRTTVVRYFFIDSELYAFVLDPKNSSLHRLNADNLLNQINLLSQGLSNSEKIKTTLFRLYNQLWKPLENRVKNEKVIIIPDQELFNLSFESLTSVKLNNLDELTESSLLAKYVISYNYSLYLLDKNIKTKTYSKDFIAFAPGFNRKMKENYKVAITDSINIDKTYLKLLPQPFTTDLAEEYSQLFNGTSFINEKASKQIFKSEAREHKIIHIGTHAESNNVSPELSRLIFAKDVVNEEDNSLYTFEIYNENLSSNLAILTACETGKPTFQSGEGMISLAHAFNYAGSESILTSLWKIDEQSSTKIIDNFYGHLKNGLPKDLALQKAKLDYLSTAEGRTLSPQYWAGLVLIGDTSPIDLDTSKSWVWWLIMGIVIMLLFLILIRNSKKLN</sequence>
<evidence type="ECO:0000313" key="3">
    <source>
        <dbReference type="EMBL" id="MBC2844745.1"/>
    </source>
</evidence>
<dbReference type="AlphaFoldDB" id="A0A842IPX6"/>
<comment type="caution">
    <text evidence="3">The sequence shown here is derived from an EMBL/GenBank/DDBJ whole genome shotgun (WGS) entry which is preliminary data.</text>
</comment>
<dbReference type="PANTHER" id="PTHR10098">
    <property type="entry name" value="RAPSYN-RELATED"/>
    <property type="match status" value="1"/>
</dbReference>
<accession>A0A842IPX6</accession>
<dbReference type="Proteomes" id="UP000533900">
    <property type="component" value="Unassembled WGS sequence"/>
</dbReference>
<keyword evidence="1" id="KW-0812">Transmembrane</keyword>
<evidence type="ECO:0000313" key="4">
    <source>
        <dbReference type="Proteomes" id="UP000533900"/>
    </source>
</evidence>
<keyword evidence="4" id="KW-1185">Reference proteome</keyword>